<dbReference type="Proteomes" id="UP001295423">
    <property type="component" value="Unassembled WGS sequence"/>
</dbReference>
<keyword evidence="2" id="KW-1185">Reference proteome</keyword>
<accession>A0AAD2JJM2</accession>
<dbReference type="InterPro" id="IPR009050">
    <property type="entry name" value="Globin-like_sf"/>
</dbReference>
<comment type="caution">
    <text evidence="1">The sequence shown here is derived from an EMBL/GenBank/DDBJ whole genome shotgun (WGS) entry which is preliminary data.</text>
</comment>
<sequence length="151" mass="17249">MCRPIHEQTSSLIEKLGEESEMSFLLLNFCDSIKEDDDLQMVFGHMSMKRLSNVIGNLIKSALESNLDDTDARLRVIMKNYAIFELGIKTTQFTKLKSHFETALQASWIKEDVLDECTQRFAALRVVFEEEGKGFERTAQVNRVLAAQLVV</sequence>
<dbReference type="EMBL" id="CAKOGP040001925">
    <property type="protein sequence ID" value="CAJ1956739.1"/>
    <property type="molecule type" value="Genomic_DNA"/>
</dbReference>
<dbReference type="Gene3D" id="1.10.490.10">
    <property type="entry name" value="Globins"/>
    <property type="match status" value="1"/>
</dbReference>
<reference evidence="1" key="1">
    <citation type="submission" date="2023-08" db="EMBL/GenBank/DDBJ databases">
        <authorList>
            <person name="Audoor S."/>
            <person name="Bilcke G."/>
        </authorList>
    </citation>
    <scope>NUCLEOTIDE SEQUENCE</scope>
</reference>
<proteinExistence type="predicted"/>
<dbReference type="SUPFAM" id="SSF46458">
    <property type="entry name" value="Globin-like"/>
    <property type="match status" value="1"/>
</dbReference>
<evidence type="ECO:0000313" key="2">
    <source>
        <dbReference type="Proteomes" id="UP001295423"/>
    </source>
</evidence>
<dbReference type="AlphaFoldDB" id="A0AAD2JJM2"/>
<gene>
    <name evidence="1" type="ORF">CYCCA115_LOCUS16373</name>
</gene>
<dbReference type="GO" id="GO:0019825">
    <property type="term" value="F:oxygen binding"/>
    <property type="evidence" value="ECO:0007669"/>
    <property type="project" value="InterPro"/>
</dbReference>
<protein>
    <submittedName>
        <fullName evidence="1">Uncharacterized protein</fullName>
    </submittedName>
</protein>
<evidence type="ECO:0000313" key="1">
    <source>
        <dbReference type="EMBL" id="CAJ1956739.1"/>
    </source>
</evidence>
<organism evidence="1 2">
    <name type="scientific">Cylindrotheca closterium</name>
    <dbReference type="NCBI Taxonomy" id="2856"/>
    <lineage>
        <taxon>Eukaryota</taxon>
        <taxon>Sar</taxon>
        <taxon>Stramenopiles</taxon>
        <taxon>Ochrophyta</taxon>
        <taxon>Bacillariophyta</taxon>
        <taxon>Bacillariophyceae</taxon>
        <taxon>Bacillariophycidae</taxon>
        <taxon>Bacillariales</taxon>
        <taxon>Bacillariaceae</taxon>
        <taxon>Cylindrotheca</taxon>
    </lineage>
</organism>
<dbReference type="InterPro" id="IPR012292">
    <property type="entry name" value="Globin/Proto"/>
</dbReference>
<name>A0AAD2JJM2_9STRA</name>
<dbReference type="GO" id="GO:0020037">
    <property type="term" value="F:heme binding"/>
    <property type="evidence" value="ECO:0007669"/>
    <property type="project" value="InterPro"/>
</dbReference>